<evidence type="ECO:0000313" key="2">
    <source>
        <dbReference type="WBParaSite" id="PSAMB.scaffold25798size296.g39114.t1"/>
    </source>
</evidence>
<dbReference type="WBParaSite" id="PSAMB.scaffold25798size296.g39114.t1">
    <property type="protein sequence ID" value="PSAMB.scaffold25798size296.g39114.t1"/>
    <property type="gene ID" value="PSAMB.scaffold25798size296.g39114"/>
</dbReference>
<name>A0A914VUD0_9BILA</name>
<keyword evidence="1" id="KW-1185">Reference proteome</keyword>
<dbReference type="Proteomes" id="UP000887566">
    <property type="component" value="Unplaced"/>
</dbReference>
<evidence type="ECO:0000313" key="1">
    <source>
        <dbReference type="Proteomes" id="UP000887566"/>
    </source>
</evidence>
<dbReference type="AlphaFoldDB" id="A0A914VUD0"/>
<sequence length="47" mass="5430">MEPKDQIKRVKLHLNIRPTIATSKVVRVEAWTPVFNTGLRIVESVQM</sequence>
<accession>A0A914VUD0</accession>
<reference evidence="2" key="1">
    <citation type="submission" date="2022-11" db="UniProtKB">
        <authorList>
            <consortium name="WormBaseParasite"/>
        </authorList>
    </citation>
    <scope>IDENTIFICATION</scope>
</reference>
<proteinExistence type="predicted"/>
<protein>
    <submittedName>
        <fullName evidence="2">Uncharacterized protein</fullName>
    </submittedName>
</protein>
<organism evidence="1 2">
    <name type="scientific">Plectus sambesii</name>
    <dbReference type="NCBI Taxonomy" id="2011161"/>
    <lineage>
        <taxon>Eukaryota</taxon>
        <taxon>Metazoa</taxon>
        <taxon>Ecdysozoa</taxon>
        <taxon>Nematoda</taxon>
        <taxon>Chromadorea</taxon>
        <taxon>Plectida</taxon>
        <taxon>Plectina</taxon>
        <taxon>Plectoidea</taxon>
        <taxon>Plectidae</taxon>
        <taxon>Plectus</taxon>
    </lineage>
</organism>